<evidence type="ECO:0000256" key="2">
    <source>
        <dbReference type="PIRSR" id="PIRSR039026-1"/>
    </source>
</evidence>
<dbReference type="InterPro" id="IPR026289">
    <property type="entry name" value="SBP_TakP-like"/>
</dbReference>
<dbReference type="EMBL" id="FNCV01000001">
    <property type="protein sequence ID" value="SDG43552.1"/>
    <property type="molecule type" value="Genomic_DNA"/>
</dbReference>
<dbReference type="Gene3D" id="3.40.190.10">
    <property type="entry name" value="Periplasmic binding protein-like II"/>
    <property type="match status" value="1"/>
</dbReference>
<evidence type="ECO:0000256" key="3">
    <source>
        <dbReference type="PIRSR" id="PIRSR039026-2"/>
    </source>
</evidence>
<sequence length="356" mass="39455">MLNRIARTRTALKGVAVGLVGALALGLATDAEAADRVRWKMASTYGGKLTQLGTLGKRIEDRIEAVSDGNIQIKFFEPGALVPALEVFDAVSSGSIDAGWSTPGYWAGKVPALQLFAAVPFGPSAGEYMAWYYFGGGQQMFEEIYHQHNIHSVQCGLLAPEASGWFRKEINSVEDLKGLKMRFFGLGAKVMEKMGVSTQLLAGGDIFPALELGTIDATEFSMPAIDLNLGFYQVAKHYYFPGWHQQSTFFDLMMNKDNWDALSETQQAQIETMCGDNVRYGLAEGEAIQFSALKVLQEEKGVTIHRWPPEILEQLHAAWEEVVAEQSQDPDFKRVWESLSAFRADYKIWGDLGYLD</sequence>
<name>A0A1G7U7K0_9PROT</name>
<feature type="binding site" evidence="3">
    <location>
        <position position="220"/>
    </location>
    <ligand>
        <name>Na(+)</name>
        <dbReference type="ChEBI" id="CHEBI:29101"/>
    </ligand>
</feature>
<dbReference type="PANTHER" id="PTHR33376:SF5">
    <property type="entry name" value="EXTRACYTOPLASMIC SOLUTE RECEPTOR PROTEIN"/>
    <property type="match status" value="1"/>
</dbReference>
<dbReference type="InterPro" id="IPR018389">
    <property type="entry name" value="DctP_fam"/>
</dbReference>
<evidence type="ECO:0000313" key="5">
    <source>
        <dbReference type="EMBL" id="SDG43552.1"/>
    </source>
</evidence>
<evidence type="ECO:0000256" key="1">
    <source>
        <dbReference type="ARBA" id="ARBA00022729"/>
    </source>
</evidence>
<feature type="chain" id="PRO_5011495116" evidence="4">
    <location>
        <begin position="34"/>
        <end position="356"/>
    </location>
</feature>
<dbReference type="PIRSF" id="PIRSF039026">
    <property type="entry name" value="SiaP"/>
    <property type="match status" value="1"/>
</dbReference>
<dbReference type="InterPro" id="IPR038404">
    <property type="entry name" value="TRAP_DctP_sf"/>
</dbReference>
<feature type="binding site" evidence="3">
    <location>
        <position position="219"/>
    </location>
    <ligand>
        <name>substrate</name>
    </ligand>
</feature>
<feature type="signal peptide" evidence="4">
    <location>
        <begin position="1"/>
        <end position="33"/>
    </location>
</feature>
<keyword evidence="6" id="KW-1185">Reference proteome</keyword>
<evidence type="ECO:0000256" key="4">
    <source>
        <dbReference type="SAM" id="SignalP"/>
    </source>
</evidence>
<dbReference type="GO" id="GO:0046872">
    <property type="term" value="F:metal ion binding"/>
    <property type="evidence" value="ECO:0007669"/>
    <property type="project" value="UniProtKB-KW"/>
</dbReference>
<proteinExistence type="predicted"/>
<dbReference type="OrthoDB" id="9780733at2"/>
<organism evidence="5 6">
    <name type="scientific">Roseospirillum parvum</name>
    <dbReference type="NCBI Taxonomy" id="83401"/>
    <lineage>
        <taxon>Bacteria</taxon>
        <taxon>Pseudomonadati</taxon>
        <taxon>Pseudomonadota</taxon>
        <taxon>Alphaproteobacteria</taxon>
        <taxon>Rhodospirillales</taxon>
        <taxon>Rhodospirillaceae</taxon>
        <taxon>Roseospirillum</taxon>
    </lineage>
</organism>
<dbReference type="PANTHER" id="PTHR33376">
    <property type="match status" value="1"/>
</dbReference>
<gene>
    <name evidence="5" type="ORF">SAMN05421742_101238</name>
</gene>
<feature type="binding site" evidence="3">
    <location>
        <position position="245"/>
    </location>
    <ligand>
        <name>substrate</name>
    </ligand>
</feature>
<dbReference type="Pfam" id="PF03480">
    <property type="entry name" value="DctP"/>
    <property type="match status" value="1"/>
</dbReference>
<protein>
    <submittedName>
        <fullName evidence="5">TRAP-type mannitol/chloroaromatic compound transport system, substrate-binding protein</fullName>
    </submittedName>
</protein>
<dbReference type="GO" id="GO:0031317">
    <property type="term" value="C:tripartite ATP-independent periplasmic transporter complex"/>
    <property type="evidence" value="ECO:0007669"/>
    <property type="project" value="InterPro"/>
</dbReference>
<dbReference type="NCBIfam" id="NF037995">
    <property type="entry name" value="TRAP_S1"/>
    <property type="match status" value="1"/>
</dbReference>
<dbReference type="GO" id="GO:0055085">
    <property type="term" value="P:transmembrane transport"/>
    <property type="evidence" value="ECO:0007669"/>
    <property type="project" value="InterPro"/>
</dbReference>
<dbReference type="Gene3D" id="3.40.190.170">
    <property type="entry name" value="Bacterial extracellular solute-binding protein, family 7"/>
    <property type="match status" value="1"/>
</dbReference>
<dbReference type="CDD" id="cd13604">
    <property type="entry name" value="PBP2_TRAP_ketoacid_lactate_like"/>
    <property type="match status" value="1"/>
</dbReference>
<reference evidence="6" key="1">
    <citation type="submission" date="2016-10" db="EMBL/GenBank/DDBJ databases">
        <authorList>
            <person name="Varghese N."/>
            <person name="Submissions S."/>
        </authorList>
    </citation>
    <scope>NUCLEOTIDE SEQUENCE [LARGE SCALE GENOMIC DNA]</scope>
    <source>
        <strain evidence="6">930I</strain>
    </source>
</reference>
<feature type="binding site" evidence="2">
    <location>
        <position position="182"/>
    </location>
    <ligand>
        <name>substrate</name>
    </ligand>
</feature>
<accession>A0A1G7U7K0</accession>
<dbReference type="RefSeq" id="WP_092614149.1">
    <property type="nucleotide sequence ID" value="NZ_FNCV01000001.1"/>
</dbReference>
<dbReference type="Proteomes" id="UP000217076">
    <property type="component" value="Unassembled WGS sequence"/>
</dbReference>
<keyword evidence="1 4" id="KW-0732">Signal</keyword>
<evidence type="ECO:0000313" key="6">
    <source>
        <dbReference type="Proteomes" id="UP000217076"/>
    </source>
</evidence>
<keyword evidence="3" id="KW-0479">Metal-binding</keyword>
<dbReference type="AlphaFoldDB" id="A0A1G7U7K0"/>
<feature type="binding site" evidence="2">
    <location>
        <position position="161"/>
    </location>
    <ligand>
        <name>substrate</name>
    </ligand>
</feature>
<dbReference type="STRING" id="83401.SAMN05421742_101238"/>